<proteinExistence type="inferred from homology"/>
<evidence type="ECO:0000259" key="5">
    <source>
        <dbReference type="Pfam" id="PF02650"/>
    </source>
</evidence>
<sequence length="310" mass="35245">MTDVIEKKSFSRFVKEEIYKTEISDKCCVNARFIGLLLFGASKVTKSEIRLVTDNPDVLGSFVELSRLLGNEAEVRQNSERHIKYKAVISDSVKVAQLLYDLKLLDEHGNIRFSDKKLKRLCCKREFLRGAFLGAGFVSDPEKNYSLEIVTPYRELAEAVVKTFREVGFELRLSLRKNRFVAYVKNSETIADILTFLGAWKAQMALLNIKIEKEIRNDVNRSANGETSNLSKTINASVEQIQAIQKIIKTDGLDSLPEDLREIALLRMENKDLSLSELGKLLNPPLTKSGVNHRMQKIIKQAVLHSRIEQ</sequence>
<dbReference type="Gene3D" id="3.10.28.10">
    <property type="entry name" value="Homing endonucleases"/>
    <property type="match status" value="1"/>
</dbReference>
<keyword evidence="3 4" id="KW-0131">Cell cycle</keyword>
<reference evidence="7" key="2">
    <citation type="submission" date="2021-04" db="EMBL/GenBank/DDBJ databases">
        <authorList>
            <person name="Gilroy R."/>
        </authorList>
    </citation>
    <scope>NUCLEOTIDE SEQUENCE</scope>
    <source>
        <strain evidence="7">5790</strain>
    </source>
</reference>
<dbReference type="InterPro" id="IPR027434">
    <property type="entry name" value="Homing_endonucl"/>
</dbReference>
<dbReference type="InterPro" id="IPR023054">
    <property type="entry name" value="Sporulation_regulator_WhiA_C"/>
</dbReference>
<dbReference type="GO" id="GO:0051301">
    <property type="term" value="P:cell division"/>
    <property type="evidence" value="ECO:0007669"/>
    <property type="project" value="UniProtKB-UniRule"/>
</dbReference>
<comment type="similarity">
    <text evidence="4">Belongs to the WhiA family.</text>
</comment>
<dbReference type="GO" id="GO:0003677">
    <property type="term" value="F:DNA binding"/>
    <property type="evidence" value="ECO:0007669"/>
    <property type="project" value="UniProtKB-UniRule"/>
</dbReference>
<feature type="domain" description="WhiA LAGLIDADG-like" evidence="6">
    <location>
        <begin position="125"/>
        <end position="216"/>
    </location>
</feature>
<dbReference type="InterPro" id="IPR039518">
    <property type="entry name" value="WhiA_LAGLIDADG_dom"/>
</dbReference>
<dbReference type="GO" id="GO:0043937">
    <property type="term" value="P:regulation of sporulation"/>
    <property type="evidence" value="ECO:0007669"/>
    <property type="project" value="InterPro"/>
</dbReference>
<dbReference type="Pfam" id="PF14527">
    <property type="entry name" value="LAGLIDADG_WhiA"/>
    <property type="match status" value="1"/>
</dbReference>
<dbReference type="PANTHER" id="PTHR37307:SF1">
    <property type="entry name" value="CELL DIVISION PROTEIN WHIA-RELATED"/>
    <property type="match status" value="1"/>
</dbReference>
<dbReference type="Proteomes" id="UP000824162">
    <property type="component" value="Unassembled WGS sequence"/>
</dbReference>
<dbReference type="SUPFAM" id="SSF55608">
    <property type="entry name" value="Homing endonucleases"/>
    <property type="match status" value="1"/>
</dbReference>
<feature type="domain" description="Sporulation regulator WhiA C-terminal" evidence="5">
    <location>
        <begin position="219"/>
        <end position="300"/>
    </location>
</feature>
<dbReference type="HAMAP" id="MF_01420">
    <property type="entry name" value="HTH_type_WhiA"/>
    <property type="match status" value="1"/>
</dbReference>
<dbReference type="InterPro" id="IPR003802">
    <property type="entry name" value="Sporulation_regulator_WhiA"/>
</dbReference>
<evidence type="ECO:0000259" key="6">
    <source>
        <dbReference type="Pfam" id="PF14527"/>
    </source>
</evidence>
<comment type="function">
    <text evidence="4">Involved in cell division and chromosome segregation.</text>
</comment>
<dbReference type="Pfam" id="PF02650">
    <property type="entry name" value="HTH_WhiA"/>
    <property type="match status" value="1"/>
</dbReference>
<evidence type="ECO:0000256" key="4">
    <source>
        <dbReference type="HAMAP-Rule" id="MF_01420"/>
    </source>
</evidence>
<dbReference type="NCBIfam" id="TIGR00647">
    <property type="entry name" value="DNA_bind_WhiA"/>
    <property type="match status" value="1"/>
</dbReference>
<evidence type="ECO:0000313" key="8">
    <source>
        <dbReference type="Proteomes" id="UP000824162"/>
    </source>
</evidence>
<evidence type="ECO:0000313" key="7">
    <source>
        <dbReference type="EMBL" id="HIV85387.1"/>
    </source>
</evidence>
<organism evidence="7 8">
    <name type="scientific">Candidatus Monoglobus merdigallinarum</name>
    <dbReference type="NCBI Taxonomy" id="2838698"/>
    <lineage>
        <taxon>Bacteria</taxon>
        <taxon>Bacillati</taxon>
        <taxon>Bacillota</taxon>
        <taxon>Clostridia</taxon>
        <taxon>Monoglobales</taxon>
        <taxon>Monoglobaceae</taxon>
        <taxon>Monoglobus</taxon>
    </lineage>
</organism>
<evidence type="ECO:0000256" key="1">
    <source>
        <dbReference type="ARBA" id="ARBA00022618"/>
    </source>
</evidence>
<evidence type="ECO:0000256" key="3">
    <source>
        <dbReference type="ARBA" id="ARBA00023306"/>
    </source>
</evidence>
<dbReference type="EMBL" id="DXIJ01000021">
    <property type="protein sequence ID" value="HIV85387.1"/>
    <property type="molecule type" value="Genomic_DNA"/>
</dbReference>
<gene>
    <name evidence="4 7" type="primary">whiA</name>
    <name evidence="7" type="ORF">H9900_01090</name>
</gene>
<evidence type="ECO:0000256" key="2">
    <source>
        <dbReference type="ARBA" id="ARBA00023125"/>
    </source>
</evidence>
<name>A0A9D1PP94_9FIRM</name>
<accession>A0A9D1PP94</accession>
<dbReference type="PANTHER" id="PTHR37307">
    <property type="entry name" value="CELL DIVISION PROTEIN WHIA-RELATED"/>
    <property type="match status" value="1"/>
</dbReference>
<protein>
    <recommendedName>
        <fullName evidence="4">Probable cell division protein WhiA</fullName>
    </recommendedName>
</protein>
<keyword evidence="2 4" id="KW-0238">DNA-binding</keyword>
<dbReference type="AlphaFoldDB" id="A0A9D1PP94"/>
<reference evidence="7" key="1">
    <citation type="journal article" date="2021" name="PeerJ">
        <title>Extensive microbial diversity within the chicken gut microbiome revealed by metagenomics and culture.</title>
        <authorList>
            <person name="Gilroy R."/>
            <person name="Ravi A."/>
            <person name="Getino M."/>
            <person name="Pursley I."/>
            <person name="Horton D.L."/>
            <person name="Alikhan N.F."/>
            <person name="Baker D."/>
            <person name="Gharbi K."/>
            <person name="Hall N."/>
            <person name="Watson M."/>
            <person name="Adriaenssens E.M."/>
            <person name="Foster-Nyarko E."/>
            <person name="Jarju S."/>
            <person name="Secka A."/>
            <person name="Antonio M."/>
            <person name="Oren A."/>
            <person name="Chaudhuri R.R."/>
            <person name="La Ragione R."/>
            <person name="Hildebrand F."/>
            <person name="Pallen M.J."/>
        </authorList>
    </citation>
    <scope>NUCLEOTIDE SEQUENCE</scope>
    <source>
        <strain evidence="7">5790</strain>
    </source>
</reference>
<keyword evidence="1 4" id="KW-0132">Cell division</keyword>
<comment type="caution">
    <text evidence="7">The sequence shown here is derived from an EMBL/GenBank/DDBJ whole genome shotgun (WGS) entry which is preliminary data.</text>
</comment>